<comment type="function">
    <text evidence="2">DNA polymerase III is a complex, multichain enzyme responsible for most of the replicative synthesis in bacteria. The epsilon subunit contain the editing function and is a proofreading 3'-5' exonuclease.</text>
</comment>
<dbReference type="InterPro" id="IPR006054">
    <property type="entry name" value="DnaQ"/>
</dbReference>
<comment type="catalytic activity">
    <reaction evidence="4">
        <text>DNA(n) + a 2'-deoxyribonucleoside 5'-triphosphate = DNA(n+1) + diphosphate</text>
        <dbReference type="Rhea" id="RHEA:22508"/>
        <dbReference type="Rhea" id="RHEA-COMP:17339"/>
        <dbReference type="Rhea" id="RHEA-COMP:17340"/>
        <dbReference type="ChEBI" id="CHEBI:33019"/>
        <dbReference type="ChEBI" id="CHEBI:61560"/>
        <dbReference type="ChEBI" id="CHEBI:173112"/>
        <dbReference type="EC" id="2.7.7.7"/>
    </reaction>
</comment>
<evidence type="ECO:0000256" key="2">
    <source>
        <dbReference type="ARBA" id="ARBA00025483"/>
    </source>
</evidence>
<proteinExistence type="predicted"/>
<dbReference type="Proteomes" id="UP000249299">
    <property type="component" value="Unassembled WGS sequence"/>
</dbReference>
<dbReference type="OrthoDB" id="9808528at2"/>
<dbReference type="FunFam" id="3.30.420.10:FF:000045">
    <property type="entry name" value="3'-5' exonuclease DinG"/>
    <property type="match status" value="1"/>
</dbReference>
<dbReference type="EMBL" id="NPEV01000054">
    <property type="protein sequence ID" value="RAI25181.1"/>
    <property type="molecule type" value="Genomic_DNA"/>
</dbReference>
<dbReference type="RefSeq" id="WP_111436050.1">
    <property type="nucleotide sequence ID" value="NZ_JACIGG010000028.1"/>
</dbReference>
<dbReference type="InterPro" id="IPR005105">
    <property type="entry name" value="GlnD_Uridyltrans_N"/>
</dbReference>
<dbReference type="Gene3D" id="3.30.420.10">
    <property type="entry name" value="Ribonuclease H-like superfamily/Ribonuclease H"/>
    <property type="match status" value="1"/>
</dbReference>
<sequence length="722" mass="77943">MPRKSSATPLVAVDAVALDTETTGLDPSKARVIQIGAVRIRDGKLVDDATFDVMVDPGTPIPAATSAVHHIDDTMVAGKPAFAEVRAALEEFIGGAILIGHSIGFDLAILRREYLRIDEAWRQPRSLDTRLLAQVANRTLPDFSLDMLASWLGVDIADRHTAVGDARATARIFLELVPKLRADGVRTVAEAENACRKLTRVLDEHMRAGWVEPVASPSQRDAEKTLARIDSYPYRHRVRDVMTSPPLVASEAMSLQDAVGLMMKKKVSSLFLAPPDRIARAGKRGGKGTDADGPDVGEIGIVTERDVLRTIADDGPRALTETVSAIMSMPVAYVPADAFIYRAVGRMNRMGVRHLAVADDEGRLVGALSARDLLRLRASEAISLGDEIDAAGDVPALAKAWARLPMVSASLVAEDISSHDIAGVISRELGALTRRAAVLAEQNMVRTGKGDAPCSYAVLVLGSAGRGESLLGADQDNAIVFAEGDPDGPEDRWFAEFGKQLSTILHDVGVADCPGGVMARNAAWRGSLDTWRGRIGDWVRRSRPQDLLNVDIFFDMRAAHGDAGLARTLMEEAYELGHAAPSFAKLLAEAVTDFKPPLTFLGGIKTEAGRVDLKLGGLMPIVASARVLAIRHKILHRATQHRLEAAIAMRIGGEADLQQMMRTHGLILGHVLRQQLADIDEGKPLTNAVSLKRLPRHEADALRDALSRLTHIDDLLRDLLFA</sequence>
<gene>
    <name evidence="7" type="ORF">CH339_19425</name>
</gene>
<comment type="caution">
    <text evidence="7">The sequence shown here is derived from an EMBL/GenBank/DDBJ whole genome shotgun (WGS) entry which is preliminary data.</text>
</comment>
<dbReference type="SUPFAM" id="SSF54631">
    <property type="entry name" value="CBS-domain pair"/>
    <property type="match status" value="1"/>
</dbReference>
<evidence type="ECO:0000313" key="7">
    <source>
        <dbReference type="EMBL" id="RAI25181.1"/>
    </source>
</evidence>
<dbReference type="InterPro" id="IPR036397">
    <property type="entry name" value="RNaseH_sf"/>
</dbReference>
<name>A0A327JGX2_9HYPH</name>
<dbReference type="Pfam" id="PF03445">
    <property type="entry name" value="DUF294"/>
    <property type="match status" value="1"/>
</dbReference>
<dbReference type="Pfam" id="PF00929">
    <property type="entry name" value="RNase_T"/>
    <property type="match status" value="1"/>
</dbReference>
<comment type="subunit">
    <text evidence="3">DNA polymerase III contains a core (composed of alpha, epsilon and theta chains) that associates with a tau subunit. This core dimerizes to form the POLIII' complex. PolIII' associates with the gamma complex (composed of gamma, delta, delta', psi and chi chains) and with the beta chain to form the complete DNA polymerase III complex.</text>
</comment>
<dbReference type="AlphaFoldDB" id="A0A327JGX2"/>
<dbReference type="NCBIfam" id="TIGR00573">
    <property type="entry name" value="dnaq"/>
    <property type="match status" value="1"/>
</dbReference>
<protein>
    <recommendedName>
        <fullName evidence="1">DNA-directed DNA polymerase</fullName>
        <ecNumber evidence="1">2.7.7.7</ecNumber>
    </recommendedName>
</protein>
<reference evidence="7 8" key="1">
    <citation type="submission" date="2017-07" db="EMBL/GenBank/DDBJ databases">
        <title>Draft Genome Sequences of Select Purple Nonsulfur Bacteria.</title>
        <authorList>
            <person name="Lasarre B."/>
            <person name="Mckinlay J.B."/>
        </authorList>
    </citation>
    <scope>NUCLEOTIDE SEQUENCE [LARGE SCALE GENOMIC DNA]</scope>
    <source>
        <strain evidence="7 8">DSM 11290</strain>
    </source>
</reference>
<dbReference type="Pfam" id="PF00571">
    <property type="entry name" value="CBS"/>
    <property type="match status" value="2"/>
</dbReference>
<dbReference type="GO" id="GO:0003887">
    <property type="term" value="F:DNA-directed DNA polymerase activity"/>
    <property type="evidence" value="ECO:0007669"/>
    <property type="project" value="UniProtKB-EC"/>
</dbReference>
<evidence type="ECO:0000256" key="4">
    <source>
        <dbReference type="ARBA" id="ARBA00049244"/>
    </source>
</evidence>
<keyword evidence="5" id="KW-0129">CBS domain</keyword>
<feature type="domain" description="CBS" evidence="6">
    <location>
        <begin position="242"/>
        <end position="319"/>
    </location>
</feature>
<dbReference type="CDD" id="cd05401">
    <property type="entry name" value="NT_GlnE_GlnD_like"/>
    <property type="match status" value="1"/>
</dbReference>
<evidence type="ECO:0000313" key="8">
    <source>
        <dbReference type="Proteomes" id="UP000249299"/>
    </source>
</evidence>
<evidence type="ECO:0000256" key="1">
    <source>
        <dbReference type="ARBA" id="ARBA00012417"/>
    </source>
</evidence>
<dbReference type="SMART" id="SM00479">
    <property type="entry name" value="EXOIII"/>
    <property type="match status" value="1"/>
</dbReference>
<dbReference type="InterPro" id="IPR046342">
    <property type="entry name" value="CBS_dom_sf"/>
</dbReference>
<keyword evidence="8" id="KW-1185">Reference proteome</keyword>
<dbReference type="GO" id="GO:0045004">
    <property type="term" value="P:DNA replication proofreading"/>
    <property type="evidence" value="ECO:0007669"/>
    <property type="project" value="TreeGrafter"/>
</dbReference>
<evidence type="ECO:0000259" key="6">
    <source>
        <dbReference type="PROSITE" id="PS51371"/>
    </source>
</evidence>
<dbReference type="SMART" id="SM00116">
    <property type="entry name" value="CBS"/>
    <property type="match status" value="2"/>
</dbReference>
<dbReference type="Pfam" id="PF10335">
    <property type="entry name" value="DUF294_C"/>
    <property type="match status" value="1"/>
</dbReference>
<organism evidence="7 8">
    <name type="scientific">Rhodobium orientis</name>
    <dbReference type="NCBI Taxonomy" id="34017"/>
    <lineage>
        <taxon>Bacteria</taxon>
        <taxon>Pseudomonadati</taxon>
        <taxon>Pseudomonadota</taxon>
        <taxon>Alphaproteobacteria</taxon>
        <taxon>Hyphomicrobiales</taxon>
        <taxon>Rhodobiaceae</taxon>
        <taxon>Rhodobium</taxon>
    </lineage>
</organism>
<dbReference type="GO" id="GO:0008408">
    <property type="term" value="F:3'-5' exonuclease activity"/>
    <property type="evidence" value="ECO:0007669"/>
    <property type="project" value="TreeGrafter"/>
</dbReference>
<dbReference type="PROSITE" id="PS51371">
    <property type="entry name" value="CBS"/>
    <property type="match status" value="2"/>
</dbReference>
<dbReference type="InterPro" id="IPR000644">
    <property type="entry name" value="CBS_dom"/>
</dbReference>
<evidence type="ECO:0000256" key="5">
    <source>
        <dbReference type="PROSITE-ProRule" id="PRU00703"/>
    </source>
</evidence>
<dbReference type="InterPro" id="IPR018821">
    <property type="entry name" value="DUF294_put_nucleoTrafse_sb-bd"/>
</dbReference>
<dbReference type="PANTHER" id="PTHR30231">
    <property type="entry name" value="DNA POLYMERASE III SUBUNIT EPSILON"/>
    <property type="match status" value="1"/>
</dbReference>
<dbReference type="SUPFAM" id="SSF53098">
    <property type="entry name" value="Ribonuclease H-like"/>
    <property type="match status" value="1"/>
</dbReference>
<dbReference type="Gene3D" id="3.10.580.10">
    <property type="entry name" value="CBS-domain"/>
    <property type="match status" value="2"/>
</dbReference>
<feature type="domain" description="CBS" evidence="6">
    <location>
        <begin position="327"/>
        <end position="384"/>
    </location>
</feature>
<accession>A0A327JGX2</accession>
<dbReference type="EC" id="2.7.7.7" evidence="1"/>
<dbReference type="GO" id="GO:0005829">
    <property type="term" value="C:cytosol"/>
    <property type="evidence" value="ECO:0007669"/>
    <property type="project" value="TreeGrafter"/>
</dbReference>
<dbReference type="CDD" id="cd06127">
    <property type="entry name" value="DEDDh"/>
    <property type="match status" value="1"/>
</dbReference>
<dbReference type="InterPro" id="IPR013520">
    <property type="entry name" value="Ribonucl_H"/>
</dbReference>
<dbReference type="InterPro" id="IPR012337">
    <property type="entry name" value="RNaseH-like_sf"/>
</dbReference>
<dbReference type="PANTHER" id="PTHR30231:SF41">
    <property type="entry name" value="DNA POLYMERASE III SUBUNIT EPSILON"/>
    <property type="match status" value="1"/>
</dbReference>
<evidence type="ECO:0000256" key="3">
    <source>
        <dbReference type="ARBA" id="ARBA00026073"/>
    </source>
</evidence>
<dbReference type="GO" id="GO:0003677">
    <property type="term" value="F:DNA binding"/>
    <property type="evidence" value="ECO:0007669"/>
    <property type="project" value="InterPro"/>
</dbReference>
<dbReference type="GO" id="GO:0008773">
    <property type="term" value="F:[protein-PII] uridylyltransferase activity"/>
    <property type="evidence" value="ECO:0007669"/>
    <property type="project" value="InterPro"/>
</dbReference>